<comment type="cofactor">
    <cofactor evidence="1 10">
        <name>Mg(2+)</name>
        <dbReference type="ChEBI" id="CHEBI:18420"/>
    </cofactor>
</comment>
<dbReference type="InterPro" id="IPR018022">
    <property type="entry name" value="IPT"/>
</dbReference>
<comment type="similarity">
    <text evidence="3 10 13">Belongs to the IPP transferase family.</text>
</comment>
<evidence type="ECO:0000256" key="13">
    <source>
        <dbReference type="RuleBase" id="RU003785"/>
    </source>
</evidence>
<dbReference type="Proteomes" id="UP000006860">
    <property type="component" value="Chromosome"/>
</dbReference>
<dbReference type="SUPFAM" id="SSF52540">
    <property type="entry name" value="P-loop containing nucleoside triphosphate hydrolases"/>
    <property type="match status" value="2"/>
</dbReference>
<keyword evidence="7 10" id="KW-0067">ATP-binding</keyword>
<evidence type="ECO:0000256" key="7">
    <source>
        <dbReference type="ARBA" id="ARBA00022840"/>
    </source>
</evidence>
<evidence type="ECO:0000256" key="3">
    <source>
        <dbReference type="ARBA" id="ARBA00005842"/>
    </source>
</evidence>
<dbReference type="Pfam" id="PF01715">
    <property type="entry name" value="IPPT"/>
    <property type="match status" value="1"/>
</dbReference>
<proteinExistence type="inferred from homology"/>
<dbReference type="InterPro" id="IPR027417">
    <property type="entry name" value="P-loop_NTPase"/>
</dbReference>
<keyword evidence="5 10" id="KW-0819">tRNA processing</keyword>
<dbReference type="Gene3D" id="3.40.50.300">
    <property type="entry name" value="P-loop containing nucleotide triphosphate hydrolases"/>
    <property type="match status" value="1"/>
</dbReference>
<reference evidence="15" key="1">
    <citation type="submission" date="2011-02" db="EMBL/GenBank/DDBJ databases">
        <title>The complete genome of Planctomyces brasiliensis DSM 5305.</title>
        <authorList>
            <person name="Lucas S."/>
            <person name="Copeland A."/>
            <person name="Lapidus A."/>
            <person name="Bruce D."/>
            <person name="Goodwin L."/>
            <person name="Pitluck S."/>
            <person name="Kyrpides N."/>
            <person name="Mavromatis K."/>
            <person name="Pagani I."/>
            <person name="Ivanova N."/>
            <person name="Ovchinnikova G."/>
            <person name="Lu M."/>
            <person name="Detter J.C."/>
            <person name="Han C."/>
            <person name="Land M."/>
            <person name="Hauser L."/>
            <person name="Markowitz V."/>
            <person name="Cheng J.-F."/>
            <person name="Hugenholtz P."/>
            <person name="Woyke T."/>
            <person name="Wu D."/>
            <person name="Tindall B."/>
            <person name="Pomrenke H.G."/>
            <person name="Brambilla E."/>
            <person name="Klenk H.-P."/>
            <person name="Eisen J.A."/>
        </authorList>
    </citation>
    <scope>NUCLEOTIDE SEQUENCE [LARGE SCALE GENOMIC DNA]</scope>
    <source>
        <strain evidence="15">ATCC 49424 / DSM 5305 / JCM 21570 / NBRC 103401 / IFAM 1448</strain>
    </source>
</reference>
<feature type="region of interest" description="Interaction with substrate tRNA" evidence="10">
    <location>
        <begin position="76"/>
        <end position="79"/>
    </location>
</feature>
<organism evidence="14 15">
    <name type="scientific">Rubinisphaera brasiliensis (strain ATCC 49424 / DSM 5305 / JCM 21570 / IAM 15109 / NBRC 103401 / IFAM 1448)</name>
    <name type="common">Planctomyces brasiliensis</name>
    <dbReference type="NCBI Taxonomy" id="756272"/>
    <lineage>
        <taxon>Bacteria</taxon>
        <taxon>Pseudomonadati</taxon>
        <taxon>Planctomycetota</taxon>
        <taxon>Planctomycetia</taxon>
        <taxon>Planctomycetales</taxon>
        <taxon>Planctomycetaceae</taxon>
        <taxon>Rubinisphaera</taxon>
    </lineage>
</organism>
<gene>
    <name evidence="10" type="primary">miaA</name>
    <name evidence="14" type="ordered locus">Plabr_4367</name>
</gene>
<evidence type="ECO:0000256" key="5">
    <source>
        <dbReference type="ARBA" id="ARBA00022694"/>
    </source>
</evidence>
<keyword evidence="15" id="KW-1185">Reference proteome</keyword>
<sequence>MIEGGFFYARRTTIFLDYGSRNRGRKPRKPAIIRPMTIPSELLRQCWFLAGPTASGKTATSIELAKRLNGEVLSLDSMAIYRRMDIGTAKPTVEERAGIPHHLIDIVDPHEEFSTADFLNHAEQAIRDILSRNKTPIFAGGTGLYLRSLLRGVFEGPAADWDYRRELEAEESQTPGSLWAKLEQRDPATATRLHPNDQRRIVRALEVHHLTGQPLSAQQQQGPLPLEERPEHVYWIHPPRPWLADRINRRVDLMVEAGLVAEVDALLKAEPPAGRTARQGLGYKEVIAHLEEGQPLDETIEQIKTRTRQFAKRQHTWFRNMEECQEFAISGEDSAAELADRLLQISRTIDD</sequence>
<dbReference type="GO" id="GO:0006400">
    <property type="term" value="P:tRNA modification"/>
    <property type="evidence" value="ECO:0007669"/>
    <property type="project" value="TreeGrafter"/>
</dbReference>
<evidence type="ECO:0000256" key="4">
    <source>
        <dbReference type="ARBA" id="ARBA00022679"/>
    </source>
</evidence>
<dbReference type="GO" id="GO:0052381">
    <property type="term" value="F:tRNA dimethylallyltransferase activity"/>
    <property type="evidence" value="ECO:0007669"/>
    <property type="project" value="UniProtKB-UniRule"/>
</dbReference>
<comment type="catalytic activity">
    <reaction evidence="9 10 11">
        <text>adenosine(37) in tRNA + dimethylallyl diphosphate = N(6)-dimethylallyladenosine(37) in tRNA + diphosphate</text>
        <dbReference type="Rhea" id="RHEA:26482"/>
        <dbReference type="Rhea" id="RHEA-COMP:10162"/>
        <dbReference type="Rhea" id="RHEA-COMP:10375"/>
        <dbReference type="ChEBI" id="CHEBI:33019"/>
        <dbReference type="ChEBI" id="CHEBI:57623"/>
        <dbReference type="ChEBI" id="CHEBI:74411"/>
        <dbReference type="ChEBI" id="CHEBI:74415"/>
        <dbReference type="EC" id="2.5.1.75"/>
    </reaction>
</comment>
<keyword evidence="6 10" id="KW-0547">Nucleotide-binding</keyword>
<dbReference type="PANTHER" id="PTHR11088:SF60">
    <property type="entry name" value="TRNA DIMETHYLALLYLTRANSFERASE"/>
    <property type="match status" value="1"/>
</dbReference>
<dbReference type="EMBL" id="CP002546">
    <property type="protein sequence ID" value="ADY61940.1"/>
    <property type="molecule type" value="Genomic_DNA"/>
</dbReference>
<evidence type="ECO:0000256" key="6">
    <source>
        <dbReference type="ARBA" id="ARBA00022741"/>
    </source>
</evidence>
<evidence type="ECO:0000313" key="14">
    <source>
        <dbReference type="EMBL" id="ADY61940.1"/>
    </source>
</evidence>
<dbReference type="GO" id="GO:0005524">
    <property type="term" value="F:ATP binding"/>
    <property type="evidence" value="ECO:0007669"/>
    <property type="project" value="UniProtKB-UniRule"/>
</dbReference>
<dbReference type="KEGG" id="pbs:Plabr_4367"/>
<dbReference type="HOGENOM" id="CLU_032616_0_1_0"/>
<comment type="caution">
    <text evidence="10">Lacks conserved residue(s) required for the propagation of feature annotation.</text>
</comment>
<evidence type="ECO:0000256" key="1">
    <source>
        <dbReference type="ARBA" id="ARBA00001946"/>
    </source>
</evidence>
<dbReference type="PANTHER" id="PTHR11088">
    <property type="entry name" value="TRNA DIMETHYLALLYLTRANSFERASE"/>
    <property type="match status" value="1"/>
</dbReference>
<dbReference type="eggNOG" id="COG0324">
    <property type="taxonomic scope" value="Bacteria"/>
</dbReference>
<feature type="site" description="Interaction with substrate tRNA" evidence="10">
    <location>
        <position position="142"/>
    </location>
</feature>
<evidence type="ECO:0000256" key="9">
    <source>
        <dbReference type="ARBA" id="ARBA00049563"/>
    </source>
</evidence>
<dbReference type="InterPro" id="IPR039657">
    <property type="entry name" value="Dimethylallyltransferase"/>
</dbReference>
<dbReference type="AlphaFoldDB" id="F0SKF9"/>
<name>F0SKF9_RUBBR</name>
<protein>
    <recommendedName>
        <fullName evidence="10">tRNA dimethylallyltransferase</fullName>
        <ecNumber evidence="10">2.5.1.75</ecNumber>
    </recommendedName>
    <alternativeName>
        <fullName evidence="10">Dimethylallyl diphosphate:tRNA dimethylallyltransferase</fullName>
        <shortName evidence="10">DMAPP:tRNA dimethylallyltransferase</shortName>
        <shortName evidence="10">DMATase</shortName>
    </alternativeName>
    <alternativeName>
        <fullName evidence="10">Isopentenyl-diphosphate:tRNA isopentenyltransferase</fullName>
        <shortName evidence="10">IPP transferase</shortName>
        <shortName evidence="10">IPPT</shortName>
        <shortName evidence="10">IPTase</shortName>
    </alternativeName>
</protein>
<accession>F0SKF9</accession>
<feature type="site" description="Interaction with substrate tRNA" evidence="10">
    <location>
        <position position="164"/>
    </location>
</feature>
<dbReference type="STRING" id="756272.Plabr_4367"/>
<evidence type="ECO:0000256" key="8">
    <source>
        <dbReference type="ARBA" id="ARBA00022842"/>
    </source>
</evidence>
<dbReference type="Gene3D" id="1.10.20.140">
    <property type="match status" value="1"/>
</dbReference>
<dbReference type="NCBIfam" id="TIGR00174">
    <property type="entry name" value="miaA"/>
    <property type="match status" value="1"/>
</dbReference>
<feature type="binding site" evidence="10">
    <location>
        <begin position="53"/>
        <end position="58"/>
    </location>
    <ligand>
        <name>substrate</name>
    </ligand>
</feature>
<dbReference type="FunFam" id="1.10.20.140:FF:000001">
    <property type="entry name" value="tRNA dimethylallyltransferase"/>
    <property type="match status" value="1"/>
</dbReference>
<evidence type="ECO:0000256" key="2">
    <source>
        <dbReference type="ARBA" id="ARBA00003213"/>
    </source>
</evidence>
<keyword evidence="4 10" id="KW-0808">Transferase</keyword>
<evidence type="ECO:0000256" key="11">
    <source>
        <dbReference type="RuleBase" id="RU003783"/>
    </source>
</evidence>
<feature type="binding site" evidence="10">
    <location>
        <begin position="51"/>
        <end position="58"/>
    </location>
    <ligand>
        <name>ATP</name>
        <dbReference type="ChEBI" id="CHEBI:30616"/>
    </ligand>
</feature>
<dbReference type="EC" id="2.5.1.75" evidence="10"/>
<keyword evidence="8 10" id="KW-0460">Magnesium</keyword>
<evidence type="ECO:0000313" key="15">
    <source>
        <dbReference type="Proteomes" id="UP000006860"/>
    </source>
</evidence>
<evidence type="ECO:0000256" key="10">
    <source>
        <dbReference type="HAMAP-Rule" id="MF_00185"/>
    </source>
</evidence>
<evidence type="ECO:0000256" key="12">
    <source>
        <dbReference type="RuleBase" id="RU003784"/>
    </source>
</evidence>
<comment type="subunit">
    <text evidence="10">Monomer.</text>
</comment>
<comment type="function">
    <text evidence="2 10 12">Catalyzes the transfer of a dimethylallyl group onto the adenine at position 37 in tRNAs that read codons beginning with uridine, leading to the formation of N6-(dimethylallyl)adenosine (i(6)A).</text>
</comment>
<dbReference type="HAMAP" id="MF_00185">
    <property type="entry name" value="IPP_trans"/>
    <property type="match status" value="1"/>
</dbReference>